<organism evidence="1">
    <name type="scientific">Fusarium oxysporum f. sp. cepae</name>
    <dbReference type="NCBI Taxonomy" id="396571"/>
    <lineage>
        <taxon>Eukaryota</taxon>
        <taxon>Fungi</taxon>
        <taxon>Dikarya</taxon>
        <taxon>Ascomycota</taxon>
        <taxon>Pezizomycotina</taxon>
        <taxon>Sordariomycetes</taxon>
        <taxon>Hypocreomycetidae</taxon>
        <taxon>Hypocreales</taxon>
        <taxon>Nectriaceae</taxon>
        <taxon>Fusarium</taxon>
        <taxon>Fusarium oxysporum species complex</taxon>
    </lineage>
</organism>
<dbReference type="Proteomes" id="UP000270866">
    <property type="component" value="Chromosome 7"/>
</dbReference>
<evidence type="ECO:0000313" key="1">
    <source>
        <dbReference type="EMBL" id="RKK19373.1"/>
    </source>
</evidence>
<reference evidence="1" key="1">
    <citation type="journal article" date="2018" name="Sci. Rep.">
        <title>Characterisation of pathogen-specific regions and novel effector candidates in Fusarium oxysporum f. sp. cepae.</title>
        <authorList>
            <person name="Armitage A.D."/>
            <person name="Taylor A."/>
            <person name="Sobczyk M.K."/>
            <person name="Baxter L."/>
            <person name="Greenfield B.P."/>
            <person name="Bates H.J."/>
            <person name="Wilson F."/>
            <person name="Jackson A.C."/>
            <person name="Ott S."/>
            <person name="Harrison R.J."/>
            <person name="Clarkson J.P."/>
        </authorList>
    </citation>
    <scope>NUCLEOTIDE SEQUENCE [LARGE SCALE GENOMIC DNA]</scope>
    <source>
        <strain evidence="1">FoC_Fus2</strain>
    </source>
</reference>
<dbReference type="AlphaFoldDB" id="A0A3L6NLV8"/>
<dbReference type="EMBL" id="MRCU01000004">
    <property type="protein sequence ID" value="RKK19373.1"/>
    <property type="molecule type" value="Genomic_DNA"/>
</dbReference>
<comment type="caution">
    <text evidence="1">The sequence shown here is derived from an EMBL/GenBank/DDBJ whole genome shotgun (WGS) entry which is preliminary data.</text>
</comment>
<sequence>MPTIALKRCESCILQALGQKCLLRWWVKAICRDPDNQCGLSNLTEDFEYGLVVRKTWVPDAGDVMGVDLVQDIALRQEYARVIVVPIVSLCALHIDREWRTGAVAGAADFREHSVGCCASLQPASSESLFGEERGNDIGEEDDAVDDNGSSTVIAPVVYDSFRSPGGSGNAAALIHQLQCMNRAQLQRTFEAHA</sequence>
<name>A0A3L6NLV8_FUSOX</name>
<accession>A0A3L6NLV8</accession>
<gene>
    <name evidence="1" type="ORF">BFJ65_g6095</name>
</gene>
<proteinExistence type="predicted"/>
<protein>
    <submittedName>
        <fullName evidence="1">Uncharacterized protein</fullName>
    </submittedName>
</protein>